<name>A0A8E2D3T5_9PORP</name>
<reference evidence="1 2" key="1">
    <citation type="submission" date="2020-07" db="EMBL/GenBank/DDBJ databases">
        <title>Genomic Encyclopedia of Type Strains, Phase IV (KMG-IV): sequencing the most valuable type-strain genomes for metagenomic binning, comparative biology and taxonomic classification.</title>
        <authorList>
            <person name="Goeker M."/>
        </authorList>
    </citation>
    <scope>NUCLEOTIDE SEQUENCE [LARGE SCALE GENOMIC DNA]</scope>
    <source>
        <strain evidence="1 2">DSM 23697</strain>
    </source>
</reference>
<gene>
    <name evidence="1" type="ORF">F5613_000020</name>
</gene>
<proteinExistence type="predicted"/>
<comment type="caution">
    <text evidence="1">The sequence shown here is derived from an EMBL/GenBank/DDBJ whole genome shotgun (WGS) entry which is preliminary data.</text>
</comment>
<organism evidence="1 2">
    <name type="scientific">Macellibacteroides fermentans</name>
    <dbReference type="NCBI Taxonomy" id="879969"/>
    <lineage>
        <taxon>Bacteria</taxon>
        <taxon>Pseudomonadati</taxon>
        <taxon>Bacteroidota</taxon>
        <taxon>Bacteroidia</taxon>
        <taxon>Bacteroidales</taxon>
        <taxon>Porphyromonadaceae</taxon>
        <taxon>Macellibacteroides</taxon>
    </lineage>
</organism>
<sequence length="177" mass="20553">MGPYGIGMLELCSFGRIQGGGAEATLEPLSEHLYEYKTHMIQNYGAGVQACYRGPRLYDTPQTKEMVTEVIQWYKKYRNILNSDIIHLRRPDARDWDGLMHVNPNLKEKGFAMFYNPTDTVMVRTIQLPLYYSGLTQTARVREQEGKPVTYRLDRNYTIELKVTIPANGYTWYVIEQ</sequence>
<dbReference type="Proteomes" id="UP000574332">
    <property type="component" value="Unassembled WGS sequence"/>
</dbReference>
<evidence type="ECO:0000313" key="1">
    <source>
        <dbReference type="EMBL" id="NYI47975.1"/>
    </source>
</evidence>
<dbReference type="AlphaFoldDB" id="A0A8E2D3T5"/>
<evidence type="ECO:0000313" key="2">
    <source>
        <dbReference type="Proteomes" id="UP000574332"/>
    </source>
</evidence>
<dbReference type="EMBL" id="JACCCY010000001">
    <property type="protein sequence ID" value="NYI47975.1"/>
    <property type="molecule type" value="Genomic_DNA"/>
</dbReference>
<protein>
    <recommendedName>
        <fullName evidence="3">Alpha-galactosidase</fullName>
    </recommendedName>
</protein>
<accession>A0A8E2D3T5</accession>
<keyword evidence="2" id="KW-1185">Reference proteome</keyword>
<evidence type="ECO:0008006" key="3">
    <source>
        <dbReference type="Google" id="ProtNLM"/>
    </source>
</evidence>